<comment type="catalytic activity">
    <reaction evidence="1">
        <text>Random endo-hydrolysis of N-acetyl-beta-D-glucosaminide (1-&gt;4)-beta-linkages in chitin and chitodextrins.</text>
        <dbReference type="EC" id="3.2.1.14"/>
    </reaction>
</comment>
<evidence type="ECO:0000256" key="6">
    <source>
        <dbReference type="ARBA" id="ARBA00023295"/>
    </source>
</evidence>
<dbReference type="Proteomes" id="UP000298390">
    <property type="component" value="Unassembled WGS sequence"/>
</dbReference>
<dbReference type="Pfam" id="PF02839">
    <property type="entry name" value="CBM_5_12"/>
    <property type="match status" value="1"/>
</dbReference>
<dbReference type="GO" id="GO:0006032">
    <property type="term" value="P:chitin catabolic process"/>
    <property type="evidence" value="ECO:0007669"/>
    <property type="project" value="UniProtKB-KW"/>
</dbReference>
<dbReference type="PROSITE" id="PS51910">
    <property type="entry name" value="GH18_2"/>
    <property type="match status" value="1"/>
</dbReference>
<evidence type="ECO:0000256" key="5">
    <source>
        <dbReference type="ARBA" id="ARBA00023277"/>
    </source>
</evidence>
<keyword evidence="3" id="KW-0378">Hydrolase</keyword>
<feature type="compositionally biased region" description="Low complexity" evidence="8">
    <location>
        <begin position="457"/>
        <end position="478"/>
    </location>
</feature>
<dbReference type="GO" id="GO:0005576">
    <property type="term" value="C:extracellular region"/>
    <property type="evidence" value="ECO:0007669"/>
    <property type="project" value="InterPro"/>
</dbReference>
<evidence type="ECO:0000313" key="11">
    <source>
        <dbReference type="EMBL" id="TFY57162.1"/>
    </source>
</evidence>
<dbReference type="Gene3D" id="3.20.20.80">
    <property type="entry name" value="Glycosidases"/>
    <property type="match status" value="1"/>
</dbReference>
<gene>
    <name evidence="11" type="ORF">EVJ58_g7192</name>
</gene>
<feature type="chain" id="PRO_5021344559" description="chitinase" evidence="9">
    <location>
        <begin position="28"/>
        <end position="560"/>
    </location>
</feature>
<dbReference type="PROSITE" id="PS01095">
    <property type="entry name" value="GH18_1"/>
    <property type="match status" value="1"/>
</dbReference>
<keyword evidence="6" id="KW-0326">Glycosidase</keyword>
<feature type="domain" description="GH18" evidence="10">
    <location>
        <begin position="102"/>
        <end position="401"/>
    </location>
</feature>
<dbReference type="EMBL" id="SEKV01000448">
    <property type="protein sequence ID" value="TFY57162.1"/>
    <property type="molecule type" value="Genomic_DNA"/>
</dbReference>
<evidence type="ECO:0000256" key="4">
    <source>
        <dbReference type="ARBA" id="ARBA00023024"/>
    </source>
</evidence>
<dbReference type="InterPro" id="IPR036573">
    <property type="entry name" value="CBM_sf_5/12"/>
</dbReference>
<feature type="region of interest" description="Disordered" evidence="8">
    <location>
        <begin position="456"/>
        <end position="478"/>
    </location>
</feature>
<evidence type="ECO:0000256" key="2">
    <source>
        <dbReference type="ARBA" id="ARBA00012729"/>
    </source>
</evidence>
<evidence type="ECO:0000313" key="12">
    <source>
        <dbReference type="Proteomes" id="UP000298390"/>
    </source>
</evidence>
<evidence type="ECO:0000256" key="9">
    <source>
        <dbReference type="SAM" id="SignalP"/>
    </source>
</evidence>
<evidence type="ECO:0000259" key="10">
    <source>
        <dbReference type="PROSITE" id="PS51910"/>
    </source>
</evidence>
<dbReference type="GO" id="GO:0000272">
    <property type="term" value="P:polysaccharide catabolic process"/>
    <property type="evidence" value="ECO:0007669"/>
    <property type="project" value="UniProtKB-KW"/>
</dbReference>
<reference evidence="11 12" key="1">
    <citation type="submission" date="2019-01" db="EMBL/GenBank/DDBJ databases">
        <title>Genome sequencing of the rare red list fungi Fomitopsis rosea.</title>
        <authorList>
            <person name="Buettner E."/>
            <person name="Kellner H."/>
        </authorList>
    </citation>
    <scope>NUCLEOTIDE SEQUENCE [LARGE SCALE GENOMIC DNA]</scope>
    <source>
        <strain evidence="11 12">DSM 105464</strain>
    </source>
</reference>
<name>A0A4Y9Y4V5_9APHY</name>
<keyword evidence="5" id="KW-0119">Carbohydrate metabolism</keyword>
<proteinExistence type="predicted"/>
<dbReference type="SUPFAM" id="SSF51055">
    <property type="entry name" value="Carbohydrate binding domain"/>
    <property type="match status" value="2"/>
</dbReference>
<dbReference type="InterPro" id="IPR003610">
    <property type="entry name" value="CBM5/12"/>
</dbReference>
<dbReference type="GO" id="GO:0008843">
    <property type="term" value="F:endochitinase activity"/>
    <property type="evidence" value="ECO:0007669"/>
    <property type="project" value="UniProtKB-EC"/>
</dbReference>
<keyword evidence="4" id="KW-0146">Chitin degradation</keyword>
<dbReference type="CDD" id="cd12215">
    <property type="entry name" value="ChiC_BD"/>
    <property type="match status" value="2"/>
</dbReference>
<keyword evidence="9" id="KW-0732">Signal</keyword>
<sequence>MARTFPLRCVSTFSLLLVGSHFLGAAAFDLSLRDNVSFLGSWLGSIHLLRQIYTVFVNVLRSLCECVSFGGLAWFKLFNCQNFRYWGQDSYGATHSDYANFQQPISYYCQVCLESSISYRKHYSPEYPHKDDAIDVIPIAFVNDFFGTGDYPVLNLANTCNTTNAEYFNGTNLLDCSFLASDIEYCQNQGKAVTISLGGGGASVGFTDDSEAESFADQIWNLFLGGSSDYRPFGSVVLDGVDLDIEGGSETGYAAFIAQLRTYFTSADKSFYISGAPQCEYPDEYLGSALNTAWFDMVYVQFYNNPCGLQNFDEASGWDYGIWDIWAHNTSLNPDVKIFVGAPASSTAAGTGYQTSDALSDYAVSTRNAFPSFGGVMMWDASQAYQNDRYDLAIKNALVAAGGTGFTYPPCDAEEWQSGANYPGGTNVSYNGYIWESKYYASDEPTANYQGDWSPRSACSGGSTTPTSSTSAASSTATTGTGNCVGVSAWSNSAAYTGGSQVTYNGNLWTAQWWTEGDTPGAGSAGVWVDDGACSSSAAVARDIPDPTLIARARSRFFRF</sequence>
<dbReference type="InterPro" id="IPR001223">
    <property type="entry name" value="Glyco_hydro18_cat"/>
</dbReference>
<comment type="caution">
    <text evidence="11">The sequence shown here is derived from an EMBL/GenBank/DDBJ whole genome shotgun (WGS) entry which is preliminary data.</text>
</comment>
<evidence type="ECO:0000256" key="8">
    <source>
        <dbReference type="SAM" id="MobiDB-lite"/>
    </source>
</evidence>
<accession>A0A4Y9Y4V5</accession>
<dbReference type="EC" id="3.2.1.14" evidence="2"/>
<protein>
    <recommendedName>
        <fullName evidence="2">chitinase</fullName>
        <ecNumber evidence="2">3.2.1.14</ecNumber>
    </recommendedName>
</protein>
<dbReference type="InterPro" id="IPR050542">
    <property type="entry name" value="Glycosyl_Hydrlase18_Chitinase"/>
</dbReference>
<dbReference type="AlphaFoldDB" id="A0A4Y9Y4V5"/>
<evidence type="ECO:0000256" key="3">
    <source>
        <dbReference type="ARBA" id="ARBA00022801"/>
    </source>
</evidence>
<dbReference type="SUPFAM" id="SSF51445">
    <property type="entry name" value="(Trans)glycosidases"/>
    <property type="match status" value="1"/>
</dbReference>
<dbReference type="InterPro" id="IPR001579">
    <property type="entry name" value="Glyco_hydro_18_chit_AS"/>
</dbReference>
<dbReference type="PANTHER" id="PTHR45708">
    <property type="entry name" value="ENDOCHITINASE"/>
    <property type="match status" value="1"/>
</dbReference>
<dbReference type="PANTHER" id="PTHR45708:SF49">
    <property type="entry name" value="ENDOCHITINASE"/>
    <property type="match status" value="1"/>
</dbReference>
<dbReference type="InterPro" id="IPR017853">
    <property type="entry name" value="GH"/>
</dbReference>
<dbReference type="STRING" id="34475.A0A4Y9Y4V5"/>
<feature type="signal peptide" evidence="9">
    <location>
        <begin position="1"/>
        <end position="27"/>
    </location>
</feature>
<evidence type="ECO:0000256" key="7">
    <source>
        <dbReference type="ARBA" id="ARBA00023326"/>
    </source>
</evidence>
<keyword evidence="7" id="KW-0624">Polysaccharide degradation</keyword>
<dbReference type="GO" id="GO:0030246">
    <property type="term" value="F:carbohydrate binding"/>
    <property type="evidence" value="ECO:0007669"/>
    <property type="project" value="InterPro"/>
</dbReference>
<evidence type="ECO:0000256" key="1">
    <source>
        <dbReference type="ARBA" id="ARBA00000822"/>
    </source>
</evidence>
<organism evidence="11 12">
    <name type="scientific">Rhodofomes roseus</name>
    <dbReference type="NCBI Taxonomy" id="34475"/>
    <lineage>
        <taxon>Eukaryota</taxon>
        <taxon>Fungi</taxon>
        <taxon>Dikarya</taxon>
        <taxon>Basidiomycota</taxon>
        <taxon>Agaricomycotina</taxon>
        <taxon>Agaricomycetes</taxon>
        <taxon>Polyporales</taxon>
        <taxon>Rhodofomes</taxon>
    </lineage>
</organism>
<dbReference type="SMART" id="SM00495">
    <property type="entry name" value="ChtBD3"/>
    <property type="match status" value="2"/>
</dbReference>
<dbReference type="Gene3D" id="2.10.10.20">
    <property type="entry name" value="Carbohydrate-binding module superfamily 5/12"/>
    <property type="match status" value="2"/>
</dbReference>